<reference evidence="4 6" key="2">
    <citation type="journal article" date="2013" name="Nature">
        <title>Insights into bilaterian evolution from three spiralian genomes.</title>
        <authorList>
            <person name="Simakov O."/>
            <person name="Marletaz F."/>
            <person name="Cho S.J."/>
            <person name="Edsinger-Gonzales E."/>
            <person name="Havlak P."/>
            <person name="Hellsten U."/>
            <person name="Kuo D.H."/>
            <person name="Larsson T."/>
            <person name="Lv J."/>
            <person name="Arendt D."/>
            <person name="Savage R."/>
            <person name="Osoegawa K."/>
            <person name="de Jong P."/>
            <person name="Grimwood J."/>
            <person name="Chapman J.A."/>
            <person name="Shapiro H."/>
            <person name="Aerts A."/>
            <person name="Otillar R.P."/>
            <person name="Terry A.Y."/>
            <person name="Boore J.L."/>
            <person name="Grigoriev I.V."/>
            <person name="Lindberg D.R."/>
            <person name="Seaver E.C."/>
            <person name="Weisblat D.A."/>
            <person name="Putnam N.H."/>
            <person name="Rokhsar D.S."/>
        </authorList>
    </citation>
    <scope>NUCLEOTIDE SEQUENCE</scope>
</reference>
<keyword evidence="6" id="KW-1185">Reference proteome</keyword>
<feature type="domain" description="NAD-dependent epimerase/dehydratase" evidence="3">
    <location>
        <begin position="4"/>
        <end position="248"/>
    </location>
</feature>
<dbReference type="InterPro" id="IPR036291">
    <property type="entry name" value="NAD(P)-bd_dom_sf"/>
</dbReference>
<reference evidence="6" key="1">
    <citation type="submission" date="2012-12" db="EMBL/GenBank/DDBJ databases">
        <authorList>
            <person name="Hellsten U."/>
            <person name="Grimwood J."/>
            <person name="Chapman J.A."/>
            <person name="Shapiro H."/>
            <person name="Aerts A."/>
            <person name="Otillar R.P."/>
            <person name="Terry A.Y."/>
            <person name="Boore J.L."/>
            <person name="Simakov O."/>
            <person name="Marletaz F."/>
            <person name="Cho S.-J."/>
            <person name="Edsinger-Gonzales E."/>
            <person name="Havlak P."/>
            <person name="Kuo D.-H."/>
            <person name="Larsson T."/>
            <person name="Lv J."/>
            <person name="Arendt D."/>
            <person name="Savage R."/>
            <person name="Osoegawa K."/>
            <person name="de Jong P."/>
            <person name="Lindberg D.R."/>
            <person name="Seaver E.C."/>
            <person name="Weisblat D.A."/>
            <person name="Putnam N.H."/>
            <person name="Grigoriev I.V."/>
            <person name="Rokhsar D.S."/>
        </authorList>
    </citation>
    <scope>NUCLEOTIDE SEQUENCE</scope>
</reference>
<dbReference type="OrthoDB" id="2735536at2759"/>
<evidence type="ECO:0000313" key="6">
    <source>
        <dbReference type="Proteomes" id="UP000015101"/>
    </source>
</evidence>
<dbReference type="InParanoid" id="T1G124"/>
<dbReference type="HOGENOM" id="CLU_007383_9_2_1"/>
<dbReference type="EnsemblMetazoa" id="HelroT72599">
    <property type="protein sequence ID" value="HelroP72599"/>
    <property type="gene ID" value="HelroG72599"/>
</dbReference>
<dbReference type="Pfam" id="PF01370">
    <property type="entry name" value="Epimerase"/>
    <property type="match status" value="1"/>
</dbReference>
<dbReference type="SUPFAM" id="SSF51735">
    <property type="entry name" value="NAD(P)-binding Rossmann-fold domains"/>
    <property type="match status" value="1"/>
</dbReference>
<protein>
    <recommendedName>
        <fullName evidence="3">NAD-dependent epimerase/dehydratase domain-containing protein</fullName>
    </recommendedName>
</protein>
<dbReference type="GO" id="GO:0016616">
    <property type="term" value="F:oxidoreductase activity, acting on the CH-OH group of donors, NAD or NADP as acceptor"/>
    <property type="evidence" value="ECO:0000318"/>
    <property type="project" value="GO_Central"/>
</dbReference>
<evidence type="ECO:0000313" key="5">
    <source>
        <dbReference type="EnsemblMetazoa" id="HelroP72599"/>
    </source>
</evidence>
<evidence type="ECO:0000259" key="3">
    <source>
        <dbReference type="Pfam" id="PF01370"/>
    </source>
</evidence>
<proteinExistence type="inferred from homology"/>
<dbReference type="RefSeq" id="XP_009010977.1">
    <property type="nucleotide sequence ID" value="XM_009012729.1"/>
</dbReference>
<dbReference type="CTD" id="20214772"/>
<dbReference type="InterPro" id="IPR050425">
    <property type="entry name" value="NAD(P)_dehydrat-like"/>
</dbReference>
<dbReference type="Gene3D" id="3.40.50.720">
    <property type="entry name" value="NAD(P)-binding Rossmann-like Domain"/>
    <property type="match status" value="1"/>
</dbReference>
<evidence type="ECO:0000256" key="2">
    <source>
        <dbReference type="ARBA" id="ARBA00023445"/>
    </source>
</evidence>
<dbReference type="AlphaFoldDB" id="T1G124"/>
<evidence type="ECO:0000256" key="1">
    <source>
        <dbReference type="ARBA" id="ARBA00023002"/>
    </source>
</evidence>
<dbReference type="EMBL" id="KB095858">
    <property type="protein sequence ID" value="ESO10708.1"/>
    <property type="molecule type" value="Genomic_DNA"/>
</dbReference>
<dbReference type="STRING" id="6412.T1G124"/>
<dbReference type="Proteomes" id="UP000015101">
    <property type="component" value="Unassembled WGS sequence"/>
</dbReference>
<dbReference type="GeneID" id="20214772"/>
<dbReference type="FunFam" id="3.40.50.720:FF:000336">
    <property type="entry name" value="Aldehyde reductase"/>
    <property type="match status" value="1"/>
</dbReference>
<sequence>TSEVLVTGASGYLASHVVKILLQDGYSVRGTVRSLKNPQKVEPLRDIERACPGCQPLDLVEADLLNAESINRAVESCEYVIHVASPFPVAEPKSESELVKPAVEGTMSVLQACRRHGVRRLVLTSSIVSVIGDFATFPANKVVTEECWGSPDVKDAYFKSKILAEKTAWDFVNNLHDTDKFELAVINPGLIQGPPLCGGDATSFEKMLEREMPILPKFNVCVCDVRDVALAHVRALTVPEAAGHRHIISTGSYWLRDLAIILREEFYKYGYNVPTTNSPNFLMWMASFFDKVVSRLLPMLDKYMDVNNDRMVKVLGVKPTPIKQTMVEMGHALIQKGFIRKTSKYDPRPQSKL</sequence>
<dbReference type="eggNOG" id="KOG1502">
    <property type="taxonomic scope" value="Eukaryota"/>
</dbReference>
<organism evidence="5 6">
    <name type="scientific">Helobdella robusta</name>
    <name type="common">Californian leech</name>
    <dbReference type="NCBI Taxonomy" id="6412"/>
    <lineage>
        <taxon>Eukaryota</taxon>
        <taxon>Metazoa</taxon>
        <taxon>Spiralia</taxon>
        <taxon>Lophotrochozoa</taxon>
        <taxon>Annelida</taxon>
        <taxon>Clitellata</taxon>
        <taxon>Hirudinea</taxon>
        <taxon>Rhynchobdellida</taxon>
        <taxon>Glossiphoniidae</taxon>
        <taxon>Helobdella</taxon>
    </lineage>
</organism>
<reference evidence="5" key="3">
    <citation type="submission" date="2015-06" db="UniProtKB">
        <authorList>
            <consortium name="EnsemblMetazoa"/>
        </authorList>
    </citation>
    <scope>IDENTIFICATION</scope>
</reference>
<evidence type="ECO:0000313" key="4">
    <source>
        <dbReference type="EMBL" id="ESO10708.1"/>
    </source>
</evidence>
<accession>T1G124</accession>
<dbReference type="CDD" id="cd05227">
    <property type="entry name" value="AR_SDR_e"/>
    <property type="match status" value="1"/>
</dbReference>
<dbReference type="EMBL" id="AMQM01002730">
    <property type="status" value="NOT_ANNOTATED_CDS"/>
    <property type="molecule type" value="Genomic_DNA"/>
</dbReference>
<dbReference type="PANTHER" id="PTHR10366:SF564">
    <property type="entry name" value="STEROL-4-ALPHA-CARBOXYLATE 3-DEHYDROGENASE, DECARBOXYLATING"/>
    <property type="match status" value="1"/>
</dbReference>
<name>T1G124_HELRO</name>
<dbReference type="PANTHER" id="PTHR10366">
    <property type="entry name" value="NAD DEPENDENT EPIMERASE/DEHYDRATASE"/>
    <property type="match status" value="1"/>
</dbReference>
<dbReference type="OMA" id="QGQMKEK"/>
<gene>
    <name evidence="5" type="primary">20214772</name>
    <name evidence="4" type="ORF">HELRODRAFT_72599</name>
</gene>
<comment type="similarity">
    <text evidence="2">Belongs to the NAD(P)-dependent epimerase/dehydratase family. Dihydroflavonol-4-reductase subfamily.</text>
</comment>
<dbReference type="InterPro" id="IPR001509">
    <property type="entry name" value="Epimerase_deHydtase"/>
</dbReference>
<keyword evidence="1" id="KW-0560">Oxidoreductase</keyword>
<dbReference type="KEGG" id="hro:HELRODRAFT_72599"/>